<keyword evidence="2" id="KW-1185">Reference proteome</keyword>
<gene>
    <name evidence="1" type="ORF">C0J27_02470</name>
</gene>
<accession>A0A345ZBD2</accession>
<dbReference type="EMBL" id="CP025544">
    <property type="protein sequence ID" value="AXK60599.1"/>
    <property type="molecule type" value="Genomic_DNA"/>
</dbReference>
<name>A0A345ZBD2_9BACT</name>
<organism evidence="1 2">
    <name type="scientific">Candidatus Chromulinivorax destructor</name>
    <dbReference type="NCBI Taxonomy" id="2066483"/>
    <lineage>
        <taxon>Bacteria</taxon>
        <taxon>Candidatus Babelota</taxon>
        <taxon>Candidatus Babeliae</taxon>
        <taxon>Candidatus Babeliales</taxon>
        <taxon>Candidatus Chromulinivoraceae</taxon>
        <taxon>Candidatus Chromulinivorax</taxon>
    </lineage>
</organism>
<proteinExistence type="predicted"/>
<sequence length="75" mass="7989">MLNKNLKIILSAIVLIAGAYLAVCWYAQNSDQSGVVVQKGSTKIKNGHPCKGNNNDCQSGYCSTGNNKTCQDKPA</sequence>
<protein>
    <submittedName>
        <fullName evidence="1">Uncharacterized protein</fullName>
    </submittedName>
</protein>
<reference evidence="1 2" key="1">
    <citation type="submission" date="2017-12" db="EMBL/GenBank/DDBJ databases">
        <title>Chromulinavorax destructans is a abundant pathogen of dominant heterotrophic picoflagllates.</title>
        <authorList>
            <person name="Deeg C.M."/>
            <person name="Zimmer M."/>
            <person name="Suttle C.A."/>
        </authorList>
    </citation>
    <scope>NUCLEOTIDE SEQUENCE [LARGE SCALE GENOMIC DNA]</scope>
    <source>
        <strain evidence="1 2">SeV1</strain>
    </source>
</reference>
<evidence type="ECO:0000313" key="1">
    <source>
        <dbReference type="EMBL" id="AXK60599.1"/>
    </source>
</evidence>
<dbReference type="AlphaFoldDB" id="A0A345ZBD2"/>
<dbReference type="Proteomes" id="UP000254834">
    <property type="component" value="Chromosome"/>
</dbReference>
<evidence type="ECO:0000313" key="2">
    <source>
        <dbReference type="Proteomes" id="UP000254834"/>
    </source>
</evidence>
<dbReference type="KEGG" id="cdes:C0J27_02470"/>
<dbReference type="RefSeq" id="WP_115585614.1">
    <property type="nucleotide sequence ID" value="NZ_CP025544.1"/>
</dbReference>